<sequence>MNHTPYLNTSANISFLDHFCWLHITTFKFYIESSINIILQWCLDLPHASVA</sequence>
<organism evidence="1">
    <name type="scientific">Arundo donax</name>
    <name type="common">Giant reed</name>
    <name type="synonym">Donax arundinaceus</name>
    <dbReference type="NCBI Taxonomy" id="35708"/>
    <lineage>
        <taxon>Eukaryota</taxon>
        <taxon>Viridiplantae</taxon>
        <taxon>Streptophyta</taxon>
        <taxon>Embryophyta</taxon>
        <taxon>Tracheophyta</taxon>
        <taxon>Spermatophyta</taxon>
        <taxon>Magnoliopsida</taxon>
        <taxon>Liliopsida</taxon>
        <taxon>Poales</taxon>
        <taxon>Poaceae</taxon>
        <taxon>PACMAD clade</taxon>
        <taxon>Arundinoideae</taxon>
        <taxon>Arundineae</taxon>
        <taxon>Arundo</taxon>
    </lineage>
</organism>
<reference evidence="1" key="2">
    <citation type="journal article" date="2015" name="Data Brief">
        <title>Shoot transcriptome of the giant reed, Arundo donax.</title>
        <authorList>
            <person name="Barrero R.A."/>
            <person name="Guerrero F.D."/>
            <person name="Moolhuijzen P."/>
            <person name="Goolsby J.A."/>
            <person name="Tidwell J."/>
            <person name="Bellgard S.E."/>
            <person name="Bellgard M.I."/>
        </authorList>
    </citation>
    <scope>NUCLEOTIDE SEQUENCE</scope>
    <source>
        <tissue evidence="1">Shoot tissue taken approximately 20 cm above the soil surface</tissue>
    </source>
</reference>
<protein>
    <submittedName>
        <fullName evidence="1">Uncharacterized protein</fullName>
    </submittedName>
</protein>
<accession>A0A0A9NRD7</accession>
<proteinExistence type="predicted"/>
<reference evidence="1" key="1">
    <citation type="submission" date="2014-09" db="EMBL/GenBank/DDBJ databases">
        <authorList>
            <person name="Magalhaes I.L.F."/>
            <person name="Oliveira U."/>
            <person name="Santos F.R."/>
            <person name="Vidigal T.H.D.A."/>
            <person name="Brescovit A.D."/>
            <person name="Santos A.J."/>
        </authorList>
    </citation>
    <scope>NUCLEOTIDE SEQUENCE</scope>
    <source>
        <tissue evidence="1">Shoot tissue taken approximately 20 cm above the soil surface</tissue>
    </source>
</reference>
<dbReference type="AlphaFoldDB" id="A0A0A9NRD7"/>
<evidence type="ECO:0000313" key="1">
    <source>
        <dbReference type="EMBL" id="JAD84646.1"/>
    </source>
</evidence>
<dbReference type="EMBL" id="GBRH01213249">
    <property type="protein sequence ID" value="JAD84646.1"/>
    <property type="molecule type" value="Transcribed_RNA"/>
</dbReference>
<name>A0A0A9NRD7_ARUDO</name>